<name>A0A1H0RIH0_9BACT</name>
<accession>A0A1H0RIH0</accession>
<sequence length="189" mass="20940">MRIGTTDMLDSFEKDEGSFLKGTVAKVASVATKIGLAGTIALSPLVSTLCRDFTSSDYDQVPTYRNGYLDLESDSAKAYSKAPFEFMSLYSCQQSDVEKIVSYVHEYPFVQDFLVKMSEIIDNIYPGLSDKKFLNCIMDPDTGEPLLELVFESGLPLDEEFLSKDRAVFEEIDACGIADGLKNVVFVNS</sequence>
<proteinExistence type="predicted"/>
<evidence type="ECO:0000313" key="1">
    <source>
        <dbReference type="EMBL" id="SDP29314.1"/>
    </source>
</evidence>
<reference evidence="1 2" key="1">
    <citation type="submission" date="2016-10" db="EMBL/GenBank/DDBJ databases">
        <authorList>
            <person name="de Groot N.N."/>
        </authorList>
    </citation>
    <scope>NUCLEOTIDE SEQUENCE [LARGE SCALE GENOMIC DNA]</scope>
    <source>
        <strain evidence="1 2">DSM 12130</strain>
    </source>
</reference>
<dbReference type="AlphaFoldDB" id="A0A1H0RIH0"/>
<evidence type="ECO:0000313" key="2">
    <source>
        <dbReference type="Proteomes" id="UP000199073"/>
    </source>
</evidence>
<organism evidence="1 2">
    <name type="scientific">Desulforhopalus singaporensis</name>
    <dbReference type="NCBI Taxonomy" id="91360"/>
    <lineage>
        <taxon>Bacteria</taxon>
        <taxon>Pseudomonadati</taxon>
        <taxon>Thermodesulfobacteriota</taxon>
        <taxon>Desulfobulbia</taxon>
        <taxon>Desulfobulbales</taxon>
        <taxon>Desulfocapsaceae</taxon>
        <taxon>Desulforhopalus</taxon>
    </lineage>
</organism>
<keyword evidence="2" id="KW-1185">Reference proteome</keyword>
<protein>
    <submittedName>
        <fullName evidence="1">Uncharacterized protein</fullName>
    </submittedName>
</protein>
<gene>
    <name evidence="1" type="ORF">SAMN05660330_02313</name>
</gene>
<dbReference type="EMBL" id="FNJI01000015">
    <property type="protein sequence ID" value="SDP29314.1"/>
    <property type="molecule type" value="Genomic_DNA"/>
</dbReference>
<dbReference type="Proteomes" id="UP000199073">
    <property type="component" value="Unassembled WGS sequence"/>
</dbReference>